<evidence type="ECO:0000259" key="1">
    <source>
        <dbReference type="Pfam" id="PF12500"/>
    </source>
</evidence>
<dbReference type="EMBL" id="FLQX01000146">
    <property type="protein sequence ID" value="SBT09162.1"/>
    <property type="molecule type" value="Genomic_DNA"/>
</dbReference>
<dbReference type="STRING" id="1860102.ACCAA_670076"/>
<gene>
    <name evidence="3" type="ORF">ACCAA_670076</name>
</gene>
<dbReference type="InterPro" id="IPR041688">
    <property type="entry name" value="PRTase_2"/>
</dbReference>
<sequence>MVIKDPKGTLAEARTVILPTGQLEVRAAAGRFSLDELVGFAARANTKRGFLFLSKVLGKHWPVTPQSMREIHLELAARVPTNLPGPLLFVAMAETAIGLGQGVFEAYQAACPERAALFLHTSRYRVGDAPIIEFEEAHSHAPRQILHQPTDAALRDLFLTARSLVLVDDEISTGNTFLNLIAAYRALNPVINRVHLATITNFMGRTTDAALRRRFGVGVTIGAALSGEFTFTVGKMPLVAGAAQCFAAATESGASAAFGRLGIDRSLSVPTELIEGLLDTIRPSEHTLVLGSGEFMHMAFLLARRLEEQGLDVVVQSTTRSPILQWGAVSHTLTFPDTYGEGVANFVYNVAPGRYDHVLVCHETPANAALHRLANALGGRLFHFLSENAVEEIPVRRP</sequence>
<dbReference type="RefSeq" id="WP_245754664.1">
    <property type="nucleotide sequence ID" value="NZ_FLQX01000146.1"/>
</dbReference>
<feature type="domain" description="Orotate phosphoribosyltransferase-like" evidence="2">
    <location>
        <begin position="37"/>
        <end position="228"/>
    </location>
</feature>
<feature type="domain" description="TRSP" evidence="1">
    <location>
        <begin position="278"/>
        <end position="369"/>
    </location>
</feature>
<dbReference type="InterPro" id="IPR000836">
    <property type="entry name" value="PRTase_dom"/>
</dbReference>
<reference evidence="3 4" key="1">
    <citation type="submission" date="2016-06" db="EMBL/GenBank/DDBJ databases">
        <authorList>
            <person name="Kjaerup R.B."/>
            <person name="Dalgaard T.S."/>
            <person name="Juul-Madsen H.R."/>
        </authorList>
    </citation>
    <scope>NUCLEOTIDE SEQUENCE [LARGE SCALE GENOMIC DNA]</scope>
    <source>
        <strain evidence="3">3</strain>
    </source>
</reference>
<dbReference type="Proteomes" id="UP000199169">
    <property type="component" value="Unassembled WGS sequence"/>
</dbReference>
<evidence type="ECO:0000259" key="2">
    <source>
        <dbReference type="Pfam" id="PF15609"/>
    </source>
</evidence>
<evidence type="ECO:0008006" key="5">
    <source>
        <dbReference type="Google" id="ProtNLM"/>
    </source>
</evidence>
<protein>
    <recommendedName>
        <fullName evidence="5">TRSP domain C terminus to PRTase_2</fullName>
    </recommendedName>
</protein>
<evidence type="ECO:0000313" key="4">
    <source>
        <dbReference type="Proteomes" id="UP000199169"/>
    </source>
</evidence>
<keyword evidence="4" id="KW-1185">Reference proteome</keyword>
<dbReference type="InterPro" id="IPR011214">
    <property type="entry name" value="UCP020967"/>
</dbReference>
<dbReference type="InterPro" id="IPR029057">
    <property type="entry name" value="PRTase-like"/>
</dbReference>
<dbReference type="CDD" id="cd06223">
    <property type="entry name" value="PRTases_typeI"/>
    <property type="match status" value="1"/>
</dbReference>
<name>A0A1A8XX04_9PROT</name>
<dbReference type="PIRSF" id="PIRSF020967">
    <property type="entry name" value="UCP020967"/>
    <property type="match status" value="1"/>
</dbReference>
<dbReference type="AlphaFoldDB" id="A0A1A8XX04"/>
<organism evidence="3 4">
    <name type="scientific">Candidatus Accumulibacter aalborgensis</name>
    <dbReference type="NCBI Taxonomy" id="1860102"/>
    <lineage>
        <taxon>Bacteria</taxon>
        <taxon>Pseudomonadati</taxon>
        <taxon>Pseudomonadota</taxon>
        <taxon>Betaproteobacteria</taxon>
        <taxon>Candidatus Accumulibacter</taxon>
    </lineage>
</organism>
<evidence type="ECO:0000313" key="3">
    <source>
        <dbReference type="EMBL" id="SBT09162.1"/>
    </source>
</evidence>
<proteinExistence type="predicted"/>
<dbReference type="InterPro" id="IPR022537">
    <property type="entry name" value="TRSP_dom"/>
</dbReference>
<accession>A0A1A8XX04</accession>
<dbReference type="Pfam" id="PF15609">
    <property type="entry name" value="PRTase_2"/>
    <property type="match status" value="1"/>
</dbReference>
<dbReference type="SUPFAM" id="SSF53271">
    <property type="entry name" value="PRTase-like"/>
    <property type="match status" value="1"/>
</dbReference>
<dbReference type="Pfam" id="PF12500">
    <property type="entry name" value="TRSP"/>
    <property type="match status" value="1"/>
</dbReference>